<gene>
    <name evidence="3" type="ORF">Tci_424755</name>
</gene>
<dbReference type="GO" id="GO:0046527">
    <property type="term" value="F:glucosyltransferase activity"/>
    <property type="evidence" value="ECO:0007669"/>
    <property type="project" value="TreeGrafter"/>
</dbReference>
<proteinExistence type="predicted"/>
<dbReference type="AlphaFoldDB" id="A0A699HND9"/>
<feature type="domain" description="LRAT" evidence="2">
    <location>
        <begin position="465"/>
        <end position="521"/>
    </location>
</feature>
<reference evidence="3" key="1">
    <citation type="journal article" date="2019" name="Sci. Rep.">
        <title>Draft genome of Tanacetum cinerariifolium, the natural source of mosquito coil.</title>
        <authorList>
            <person name="Yamashiro T."/>
            <person name="Shiraishi A."/>
            <person name="Satake H."/>
            <person name="Nakayama K."/>
        </authorList>
    </citation>
    <scope>NUCLEOTIDE SEQUENCE</scope>
</reference>
<dbReference type="PANTHER" id="PTHR12741">
    <property type="entry name" value="LYST-INTERACTING PROTEIN LIP5 DOPAMINE RESPONSIVE PROTEIN DRG-1"/>
    <property type="match status" value="1"/>
</dbReference>
<evidence type="ECO:0000259" key="2">
    <source>
        <dbReference type="Pfam" id="PF04970"/>
    </source>
</evidence>
<protein>
    <recommendedName>
        <fullName evidence="2">LRAT domain-containing protein</fullName>
    </recommendedName>
</protein>
<evidence type="ECO:0000313" key="3">
    <source>
        <dbReference type="EMBL" id="GEY52781.1"/>
    </source>
</evidence>
<dbReference type="PANTHER" id="PTHR12741:SF48">
    <property type="entry name" value="1,3-BETA-GLUCAN SYNTHASE COMPONENT FKS1-RELATED"/>
    <property type="match status" value="1"/>
</dbReference>
<dbReference type="EMBL" id="BKCJ010186141">
    <property type="protein sequence ID" value="GEY52781.1"/>
    <property type="molecule type" value="Genomic_DNA"/>
</dbReference>
<comment type="caution">
    <text evidence="3">The sequence shown here is derived from an EMBL/GenBank/DDBJ whole genome shotgun (WGS) entry which is preliminary data.</text>
</comment>
<name>A0A699HND9_TANCI</name>
<dbReference type="Pfam" id="PF04970">
    <property type="entry name" value="LRAT"/>
    <property type="match status" value="1"/>
</dbReference>
<organism evidence="3">
    <name type="scientific">Tanacetum cinerariifolium</name>
    <name type="common">Dalmatian daisy</name>
    <name type="synonym">Chrysanthemum cinerariifolium</name>
    <dbReference type="NCBI Taxonomy" id="118510"/>
    <lineage>
        <taxon>Eukaryota</taxon>
        <taxon>Viridiplantae</taxon>
        <taxon>Streptophyta</taxon>
        <taxon>Embryophyta</taxon>
        <taxon>Tracheophyta</taxon>
        <taxon>Spermatophyta</taxon>
        <taxon>Magnoliopsida</taxon>
        <taxon>eudicotyledons</taxon>
        <taxon>Gunneridae</taxon>
        <taxon>Pentapetalae</taxon>
        <taxon>asterids</taxon>
        <taxon>campanulids</taxon>
        <taxon>Asterales</taxon>
        <taxon>Asteraceae</taxon>
        <taxon>Asteroideae</taxon>
        <taxon>Anthemideae</taxon>
        <taxon>Anthemidinae</taxon>
        <taxon>Tanacetum</taxon>
    </lineage>
</organism>
<keyword evidence="1" id="KW-0472">Membrane</keyword>
<keyword evidence="1" id="KW-0812">Transmembrane</keyword>
<dbReference type="InterPro" id="IPR007053">
    <property type="entry name" value="LRAT_dom"/>
</dbReference>
<dbReference type="GO" id="GO:0005886">
    <property type="term" value="C:plasma membrane"/>
    <property type="evidence" value="ECO:0007669"/>
    <property type="project" value="TreeGrafter"/>
</dbReference>
<accession>A0A699HND9</accession>
<dbReference type="Gene3D" id="3.90.1720.10">
    <property type="entry name" value="endopeptidase domain like (from Nostoc punctiforme)"/>
    <property type="match status" value="1"/>
</dbReference>
<feature type="non-terminal residue" evidence="3">
    <location>
        <position position="631"/>
    </location>
</feature>
<evidence type="ECO:0000256" key="1">
    <source>
        <dbReference type="SAM" id="Phobius"/>
    </source>
</evidence>
<keyword evidence="1" id="KW-1133">Transmembrane helix</keyword>
<sequence>MIIVAWNGDGNPTTMFDYDVFKKVLNVFITASILKLGQGEILGLSKQDGEEIKRCDINYLDIFTSYYKTAKVPKEEHNTILSMPTGTVKKEAVSKKGKEKMKHFRIKLEDTRYEPDSLSPIHPSIKGIQTMNKDNQGMIKRPIKSEFKVKEETNNNSSEGLEIQTIRPCISSLLAFRPIPELGSLDSYIRLIKSEKPAVLFIVAIVAYLLPNMLVVVLFLFPFIRLYLESSNYRVVMLMMWWSQPRLYVGGMHESTFSFQVHDLLDFANCNKAGIQLLFRGSVLIYKAFCESDKSYHECSYQYLHMARVLPQDSNSCCVALRFESLPGAFNGCLIPPEKSKVKKKGLKDTVLSVRCGRFAQLWNKIITSFREEDLINNREINLLLVPYWADTDLDLIQWPTFLLASMAGIGRDCVGVIVSIWTRFYPLLWYKDLPSLKQLIQERTTPDPCLSPHPDKSSHLAIDVEKGMNLELFALVLVVSKKTQPPEVIDRANQLLKMGSGTYYVILNNCKDFALYCKTSYTLNGGVVCGDIIIQNDAVKTQVKDLSAWRKKNEKMLPKYCKNRMKATSNPSGIVLDIVIRAASFGYCFMMQYVEASITSWNLGRIVISVDDKNGCRGYNGFRFHHLSGV</sequence>
<feature type="transmembrane region" description="Helical" evidence="1">
    <location>
        <begin position="198"/>
        <end position="224"/>
    </location>
</feature>